<keyword evidence="1" id="KW-0732">Signal</keyword>
<dbReference type="Pfam" id="PF00024">
    <property type="entry name" value="PAN_1"/>
    <property type="match status" value="1"/>
</dbReference>
<dbReference type="EMBL" id="CDMY01000826">
    <property type="protein sequence ID" value="CEM34581.1"/>
    <property type="molecule type" value="Genomic_DNA"/>
</dbReference>
<dbReference type="InParanoid" id="A0A0G4GUX0"/>
<evidence type="ECO:0000313" key="3">
    <source>
        <dbReference type="EMBL" id="CEM34581.1"/>
    </source>
</evidence>
<dbReference type="OrthoDB" id="5427350at2759"/>
<dbReference type="PANTHER" id="PTHR35340:SF5">
    <property type="entry name" value="ASST-DOMAIN-CONTAINING PROTEIN"/>
    <property type="match status" value="1"/>
</dbReference>
<dbReference type="SUPFAM" id="SSF57414">
    <property type="entry name" value="Hairpin loop containing domain-like"/>
    <property type="match status" value="1"/>
</dbReference>
<dbReference type="InterPro" id="IPR053143">
    <property type="entry name" value="Arylsulfate_ST"/>
</dbReference>
<dbReference type="Proteomes" id="UP000041254">
    <property type="component" value="Unassembled WGS sequence"/>
</dbReference>
<dbReference type="PROSITE" id="PS50948">
    <property type="entry name" value="PAN"/>
    <property type="match status" value="1"/>
</dbReference>
<feature type="chain" id="PRO_5005191019" description="Apple domain-containing protein" evidence="1">
    <location>
        <begin position="24"/>
        <end position="638"/>
    </location>
</feature>
<proteinExistence type="predicted"/>
<keyword evidence="4" id="KW-1185">Reference proteome</keyword>
<dbReference type="VEuPathDB" id="CryptoDB:Vbra_10421"/>
<dbReference type="PhylomeDB" id="A0A0G4GUX0"/>
<feature type="signal peptide" evidence="1">
    <location>
        <begin position="1"/>
        <end position="23"/>
    </location>
</feature>
<gene>
    <name evidence="3" type="ORF">Vbra_10421</name>
</gene>
<name>A0A0G4GUX0_VITBC</name>
<dbReference type="AlphaFoldDB" id="A0A0G4GUX0"/>
<dbReference type="Gene3D" id="3.50.4.10">
    <property type="entry name" value="Hepatocyte Growth Factor"/>
    <property type="match status" value="1"/>
</dbReference>
<dbReference type="Pfam" id="PF14269">
    <property type="entry name" value="Arylsulfotran_2"/>
    <property type="match status" value="1"/>
</dbReference>
<evidence type="ECO:0000313" key="4">
    <source>
        <dbReference type="Proteomes" id="UP000041254"/>
    </source>
</evidence>
<dbReference type="InterPro" id="IPR003609">
    <property type="entry name" value="Pan_app"/>
</dbReference>
<dbReference type="InterPro" id="IPR011047">
    <property type="entry name" value="Quinoprotein_ADH-like_sf"/>
</dbReference>
<evidence type="ECO:0000259" key="2">
    <source>
        <dbReference type="PROSITE" id="PS50948"/>
    </source>
</evidence>
<organism evidence="3 4">
    <name type="scientific">Vitrella brassicaformis (strain CCMP3155)</name>
    <dbReference type="NCBI Taxonomy" id="1169540"/>
    <lineage>
        <taxon>Eukaryota</taxon>
        <taxon>Sar</taxon>
        <taxon>Alveolata</taxon>
        <taxon>Colpodellida</taxon>
        <taxon>Vitrellaceae</taxon>
        <taxon>Vitrella</taxon>
    </lineage>
</organism>
<dbReference type="SUPFAM" id="SSF50998">
    <property type="entry name" value="Quinoprotein alcohol dehydrogenase-like"/>
    <property type="match status" value="1"/>
</dbReference>
<evidence type="ECO:0000256" key="1">
    <source>
        <dbReference type="SAM" id="SignalP"/>
    </source>
</evidence>
<dbReference type="PANTHER" id="PTHR35340">
    <property type="entry name" value="PQQ ENZYME REPEAT PROTEIN-RELATED"/>
    <property type="match status" value="1"/>
</dbReference>
<dbReference type="InterPro" id="IPR039535">
    <property type="entry name" value="ASST-like"/>
</dbReference>
<protein>
    <recommendedName>
        <fullName evidence="2">Apple domain-containing protein</fullName>
    </recommendedName>
</protein>
<feature type="domain" description="Apple" evidence="2">
    <location>
        <begin position="554"/>
        <end position="633"/>
    </location>
</feature>
<reference evidence="3 4" key="1">
    <citation type="submission" date="2014-11" db="EMBL/GenBank/DDBJ databases">
        <authorList>
            <person name="Zhu J."/>
            <person name="Qi W."/>
            <person name="Song R."/>
        </authorList>
    </citation>
    <scope>NUCLEOTIDE SEQUENCE [LARGE SCALE GENOMIC DNA]</scope>
</reference>
<sequence>MDVSYTLAISFGIVCILSPPASALDAKRFVVEGAVGPYGDGQYEYIHPRADAVHVSELTSIAVREGDEVISGNLADLFDVTGEKSGHVTGRVVLARDNKTVIFYADQPFAQREKVSVKFGPGLRVRRPTKVWDRRSEHASREAFELNSTYQAVARHSPGHGYELDSHSIFFDDGNTILAALTKIDDVIHNVVQVLDADRNVILEWRTTEDFVGKADPVLLDLRENPPDYYHINNAQRTPDGNLIVSLYGCGLVVLLSGKSGQILWRLGGKTSDFTFVGDDMDPPFFGQHDAHQLFNGNIIMYDNGRHVKHGSPRPSRVLELQLDLDQMTATKVWSFSHPSGLRSKCCGGLQMIDNGRGQPATMLIGWGYTGPFFTEVTYEDNPRIVREFEGLRGHRPLLHPWEGSSTEAPRLLLCSDANGKASTRNGSIDQLEDWTIHFSFNGVTGISKWRLYVGNDRDVPLDKPLLGRDKTAFEEIITLQELVDALAAENFTVTPRSDTSSANLYVRVVPVKGDDDLLRPSKALKVPMTLSSYDEPRRAGTLSPPAMVVPCGCYQPDIGRREHLHRPKPGAESAVVDMAAVNECAELCNASDTCETFFFFEDNGECELDGTRYKKRRGLHSLQGVISGRKNCLEDTR</sequence>
<accession>A0A0G4GUX0</accession>